<proteinExistence type="predicted"/>
<dbReference type="EMBL" id="GBXM01079444">
    <property type="protein sequence ID" value="JAH29133.1"/>
    <property type="molecule type" value="Transcribed_RNA"/>
</dbReference>
<evidence type="ECO:0000313" key="1">
    <source>
        <dbReference type="EMBL" id="JAH29133.1"/>
    </source>
</evidence>
<sequence>MFVNRESIKLLTRMTCKGSTFIHFEKSLAAGGQQDVRSRRWGKTRVGACTVRHGRPRKPNCKASIKLKDLRGHRGG</sequence>
<organism evidence="1">
    <name type="scientific">Anguilla anguilla</name>
    <name type="common">European freshwater eel</name>
    <name type="synonym">Muraena anguilla</name>
    <dbReference type="NCBI Taxonomy" id="7936"/>
    <lineage>
        <taxon>Eukaryota</taxon>
        <taxon>Metazoa</taxon>
        <taxon>Chordata</taxon>
        <taxon>Craniata</taxon>
        <taxon>Vertebrata</taxon>
        <taxon>Euteleostomi</taxon>
        <taxon>Actinopterygii</taxon>
        <taxon>Neopterygii</taxon>
        <taxon>Teleostei</taxon>
        <taxon>Anguilliformes</taxon>
        <taxon>Anguillidae</taxon>
        <taxon>Anguilla</taxon>
    </lineage>
</organism>
<protein>
    <submittedName>
        <fullName evidence="1">Uncharacterized protein</fullName>
    </submittedName>
</protein>
<dbReference type="AlphaFoldDB" id="A0A0E9RLA7"/>
<accession>A0A0E9RLA7</accession>
<name>A0A0E9RLA7_ANGAN</name>
<reference evidence="1" key="1">
    <citation type="submission" date="2014-11" db="EMBL/GenBank/DDBJ databases">
        <authorList>
            <person name="Amaro Gonzalez C."/>
        </authorList>
    </citation>
    <scope>NUCLEOTIDE SEQUENCE</scope>
</reference>
<reference evidence="1" key="2">
    <citation type="journal article" date="2015" name="Fish Shellfish Immunol.">
        <title>Early steps in the European eel (Anguilla anguilla)-Vibrio vulnificus interaction in the gills: Role of the RtxA13 toxin.</title>
        <authorList>
            <person name="Callol A."/>
            <person name="Pajuelo D."/>
            <person name="Ebbesson L."/>
            <person name="Teles M."/>
            <person name="MacKenzie S."/>
            <person name="Amaro C."/>
        </authorList>
    </citation>
    <scope>NUCLEOTIDE SEQUENCE</scope>
</reference>